<dbReference type="OrthoDB" id="5982709at2759"/>
<evidence type="ECO:0000259" key="5">
    <source>
        <dbReference type="PROSITE" id="PS51461"/>
    </source>
</evidence>
<evidence type="ECO:0000256" key="1">
    <source>
        <dbReference type="ARBA" id="ARBA00004613"/>
    </source>
</evidence>
<keyword evidence="2" id="KW-0964">Secreted</keyword>
<keyword evidence="3" id="KW-0176">Collagen</keyword>
<dbReference type="Pfam" id="PF01410">
    <property type="entry name" value="COLFI"/>
    <property type="match status" value="1"/>
</dbReference>
<dbReference type="GO" id="GO:0005201">
    <property type="term" value="F:extracellular matrix structural constituent"/>
    <property type="evidence" value="ECO:0007669"/>
    <property type="project" value="InterPro"/>
</dbReference>
<reference evidence="6 7" key="1">
    <citation type="journal article" date="2018" name="Sci. Rep.">
        <title>Comparative analysis of the Pocillopora damicornis genome highlights role of immune system in coral evolution.</title>
        <authorList>
            <person name="Cunning R."/>
            <person name="Bay R.A."/>
            <person name="Gillette P."/>
            <person name="Baker A.C."/>
            <person name="Traylor-Knowles N."/>
        </authorList>
    </citation>
    <scope>NUCLEOTIDE SEQUENCE [LARGE SCALE GENOMIC DNA]</scope>
    <source>
        <strain evidence="6">RSMAS</strain>
        <tissue evidence="6">Whole animal</tissue>
    </source>
</reference>
<gene>
    <name evidence="6" type="ORF">pdam_00014806</name>
</gene>
<proteinExistence type="predicted"/>
<sequence length="254" mass="29163">MQGLPGKIPLGWTHSHQTQQNKGPGFRLYSTQEEHAGTTEYYLRGLSSVIYFYKSQNGTRTHPARSCRELNLEHPDYPSGEYWIDPNEGCSSDAEYVYCDFERGASCVYPKNKQITAPDAKPFQWISEATSDLELMGYSMVPVQMRFLRLLSRRVSQNITYLCYNSRAWDDDGGRTIKLQGVNEMELTGNDRIKPVVLKNGCKELNDEWHETILEINTVDKEALPIIDMAPFDIANSEKKKEFLLELSPVCFYH</sequence>
<feature type="domain" description="Fibrillar collagen NC1" evidence="5">
    <location>
        <begin position="33"/>
        <end position="253"/>
    </location>
</feature>
<organism evidence="6 7">
    <name type="scientific">Pocillopora damicornis</name>
    <name type="common">Cauliflower coral</name>
    <name type="synonym">Millepora damicornis</name>
    <dbReference type="NCBI Taxonomy" id="46731"/>
    <lineage>
        <taxon>Eukaryota</taxon>
        <taxon>Metazoa</taxon>
        <taxon>Cnidaria</taxon>
        <taxon>Anthozoa</taxon>
        <taxon>Hexacorallia</taxon>
        <taxon>Scleractinia</taxon>
        <taxon>Astrocoeniina</taxon>
        <taxon>Pocilloporidae</taxon>
        <taxon>Pocillopora</taxon>
    </lineage>
</organism>
<dbReference type="Proteomes" id="UP000275408">
    <property type="component" value="Unassembled WGS sequence"/>
</dbReference>
<dbReference type="InterPro" id="IPR000885">
    <property type="entry name" value="Fib_collagen_C"/>
</dbReference>
<dbReference type="SMART" id="SM00038">
    <property type="entry name" value="COLFI"/>
    <property type="match status" value="1"/>
</dbReference>
<feature type="region of interest" description="Disordered" evidence="4">
    <location>
        <begin position="1"/>
        <end position="25"/>
    </location>
</feature>
<accession>A0A3M6UKC4</accession>
<name>A0A3M6UKC4_POCDA</name>
<dbReference type="GO" id="GO:0005581">
    <property type="term" value="C:collagen trimer"/>
    <property type="evidence" value="ECO:0007669"/>
    <property type="project" value="UniProtKB-KW"/>
</dbReference>
<dbReference type="NCBIfam" id="NF040941">
    <property type="entry name" value="GGGWT_bact"/>
    <property type="match status" value="1"/>
</dbReference>
<dbReference type="EMBL" id="RCHS01001329">
    <property type="protein sequence ID" value="RMX54110.1"/>
    <property type="molecule type" value="Genomic_DNA"/>
</dbReference>
<evidence type="ECO:0000313" key="6">
    <source>
        <dbReference type="EMBL" id="RMX54110.1"/>
    </source>
</evidence>
<evidence type="ECO:0000313" key="7">
    <source>
        <dbReference type="Proteomes" id="UP000275408"/>
    </source>
</evidence>
<comment type="caution">
    <text evidence="6">The sequence shown here is derived from an EMBL/GenBank/DDBJ whole genome shotgun (WGS) entry which is preliminary data.</text>
</comment>
<dbReference type="AlphaFoldDB" id="A0A3M6UKC4"/>
<keyword evidence="7" id="KW-1185">Reference proteome</keyword>
<dbReference type="Gene3D" id="2.60.120.1000">
    <property type="match status" value="1"/>
</dbReference>
<dbReference type="STRING" id="46731.A0A3M6UKC4"/>
<dbReference type="GO" id="GO:0005576">
    <property type="term" value="C:extracellular region"/>
    <property type="evidence" value="ECO:0007669"/>
    <property type="project" value="UniProtKB-SubCell"/>
</dbReference>
<evidence type="ECO:0000256" key="4">
    <source>
        <dbReference type="SAM" id="MobiDB-lite"/>
    </source>
</evidence>
<protein>
    <recommendedName>
        <fullName evidence="5">Fibrillar collagen NC1 domain-containing protein</fullName>
    </recommendedName>
</protein>
<dbReference type="PROSITE" id="PS51461">
    <property type="entry name" value="NC1_FIB"/>
    <property type="match status" value="1"/>
</dbReference>
<evidence type="ECO:0000256" key="3">
    <source>
        <dbReference type="ARBA" id="ARBA00023119"/>
    </source>
</evidence>
<evidence type="ECO:0000256" key="2">
    <source>
        <dbReference type="ARBA" id="ARBA00022525"/>
    </source>
</evidence>
<comment type="subcellular location">
    <subcellularLocation>
        <location evidence="1">Secreted</location>
    </subcellularLocation>
</comment>